<keyword evidence="12" id="KW-1185">Reference proteome</keyword>
<name>A0AAV6YS30_ENGPU</name>
<dbReference type="FunFam" id="3.10.250.10:FF:000016">
    <property type="entry name" value="Scavenger receptor cysteine-rich protein type 12"/>
    <property type="match status" value="1"/>
</dbReference>
<feature type="disulfide bond" evidence="9">
    <location>
        <begin position="239"/>
        <end position="300"/>
    </location>
</feature>
<feature type="non-terminal residue" evidence="11">
    <location>
        <position position="410"/>
    </location>
</feature>
<evidence type="ECO:0000313" key="12">
    <source>
        <dbReference type="Proteomes" id="UP000824782"/>
    </source>
</evidence>
<dbReference type="PANTHER" id="PTHR19331">
    <property type="entry name" value="SCAVENGER RECEPTOR DOMAIN-CONTAINING"/>
    <property type="match status" value="1"/>
</dbReference>
<dbReference type="AlphaFoldDB" id="A0AAV6YS30"/>
<dbReference type="GO" id="GO:0016020">
    <property type="term" value="C:membrane"/>
    <property type="evidence" value="ECO:0007669"/>
    <property type="project" value="UniProtKB-SubCell"/>
</dbReference>
<feature type="domain" description="SRCR" evidence="10">
    <location>
        <begin position="308"/>
        <end position="408"/>
    </location>
</feature>
<feature type="domain" description="SRCR" evidence="10">
    <location>
        <begin position="201"/>
        <end position="301"/>
    </location>
</feature>
<dbReference type="Gene3D" id="3.10.250.10">
    <property type="entry name" value="SRCR-like domain"/>
    <property type="match status" value="2"/>
</dbReference>
<evidence type="ECO:0000256" key="2">
    <source>
        <dbReference type="ARBA" id="ARBA00022692"/>
    </source>
</evidence>
<dbReference type="Proteomes" id="UP000824782">
    <property type="component" value="Unassembled WGS sequence"/>
</dbReference>
<evidence type="ECO:0000256" key="9">
    <source>
        <dbReference type="PROSITE-ProRule" id="PRU00196"/>
    </source>
</evidence>
<dbReference type="SUPFAM" id="SSF56487">
    <property type="entry name" value="SRCR-like"/>
    <property type="match status" value="2"/>
</dbReference>
<feature type="disulfide bond" evidence="9">
    <location>
        <begin position="333"/>
        <end position="397"/>
    </location>
</feature>
<comment type="caution">
    <text evidence="11">The sequence shown here is derived from an EMBL/GenBank/DDBJ whole genome shotgun (WGS) entry which is preliminary data.</text>
</comment>
<sequence length="410" mass="46021">MLLTLSLSAAGCSSGIHRSSEIIVYADHFRFSKNYHLLEPVRRFVEKLQTTAANQVTLQLNDYDFKNLNEYFGTHPGPVTFTPQREYVVDFINALKWRPPPGSARGSHILILLLDGYDPYTFMKPKIHKLQRAGVEIFAMWFKTIPDYNLWDIVSYPPRTHLYNMLEYPSPEQALSALARSVCRSIEGKEKHLKKALLSHVRLSDGGHHCRGRVELLYNNSWVWLNDLHWNRHGAEVICRQLGCGPSLDLMLGDTFGPGTGNVLEEVDCTGEEHDISQCLLGEWIERDPMRPQRSAGVSCLSSGFGNVQLVNGSGPCDGIVEVSLNNTWNRFCLWNFNLREASVVCKQMGCGPLVKIQEHVEGDVGPRRKIVEETHCSGSESQISECGLSVWSSKPCLHNIHAGIVCSTS</sequence>
<keyword evidence="8" id="KW-0325">Glycoprotein</keyword>
<keyword evidence="2" id="KW-0812">Transmembrane</keyword>
<evidence type="ECO:0000256" key="8">
    <source>
        <dbReference type="ARBA" id="ARBA00023180"/>
    </source>
</evidence>
<gene>
    <name evidence="11" type="ORF">GDO81_025693</name>
</gene>
<comment type="subcellular location">
    <subcellularLocation>
        <location evidence="1">Membrane</location>
        <topology evidence="1">Single-pass membrane protein</topology>
    </subcellularLocation>
</comment>
<comment type="caution">
    <text evidence="9">Lacks conserved residue(s) required for the propagation of feature annotation.</text>
</comment>
<dbReference type="InterPro" id="IPR001190">
    <property type="entry name" value="SRCR"/>
</dbReference>
<dbReference type="PRINTS" id="PR00258">
    <property type="entry name" value="SPERACTRCPTR"/>
</dbReference>
<keyword evidence="6" id="KW-0472">Membrane</keyword>
<protein>
    <recommendedName>
        <fullName evidence="10">SRCR domain-containing protein</fullName>
    </recommendedName>
</protein>
<organism evidence="11 12">
    <name type="scientific">Engystomops pustulosus</name>
    <name type="common">Tungara frog</name>
    <name type="synonym">Physalaemus pustulosus</name>
    <dbReference type="NCBI Taxonomy" id="76066"/>
    <lineage>
        <taxon>Eukaryota</taxon>
        <taxon>Metazoa</taxon>
        <taxon>Chordata</taxon>
        <taxon>Craniata</taxon>
        <taxon>Vertebrata</taxon>
        <taxon>Euteleostomi</taxon>
        <taxon>Amphibia</taxon>
        <taxon>Batrachia</taxon>
        <taxon>Anura</taxon>
        <taxon>Neobatrachia</taxon>
        <taxon>Hyloidea</taxon>
        <taxon>Leptodactylidae</taxon>
        <taxon>Leiuperinae</taxon>
        <taxon>Engystomops</taxon>
    </lineage>
</organism>
<evidence type="ECO:0000256" key="5">
    <source>
        <dbReference type="ARBA" id="ARBA00022989"/>
    </source>
</evidence>
<dbReference type="InterPro" id="IPR036465">
    <property type="entry name" value="vWFA_dom_sf"/>
</dbReference>
<feature type="disulfide bond" evidence="9">
    <location>
        <begin position="346"/>
        <end position="407"/>
    </location>
</feature>
<dbReference type="PANTHER" id="PTHR19331:SF439">
    <property type="entry name" value="SCAVENGER RECEPTOR CYSTEINE-RICH DOMAIN-CONTAINING GROUP B PROTEIN"/>
    <property type="match status" value="1"/>
</dbReference>
<dbReference type="PROSITE" id="PS50287">
    <property type="entry name" value="SRCR_2"/>
    <property type="match status" value="2"/>
</dbReference>
<keyword evidence="5" id="KW-1133">Transmembrane helix</keyword>
<dbReference type="EMBL" id="WNYA01038419">
    <property type="protein sequence ID" value="KAG8536781.1"/>
    <property type="molecule type" value="Genomic_DNA"/>
</dbReference>
<keyword evidence="3" id="KW-0732">Signal</keyword>
<evidence type="ECO:0000259" key="10">
    <source>
        <dbReference type="PROSITE" id="PS50287"/>
    </source>
</evidence>
<evidence type="ECO:0000256" key="4">
    <source>
        <dbReference type="ARBA" id="ARBA00022737"/>
    </source>
</evidence>
<dbReference type="Pfam" id="PF00530">
    <property type="entry name" value="SRCR"/>
    <property type="match status" value="2"/>
</dbReference>
<keyword evidence="7 9" id="KW-1015">Disulfide bond</keyword>
<reference evidence="11" key="1">
    <citation type="thesis" date="2020" institute="ProQuest LLC" country="789 East Eisenhower Parkway, Ann Arbor, MI, USA">
        <title>Comparative Genomics and Chromosome Evolution.</title>
        <authorList>
            <person name="Mudd A.B."/>
        </authorList>
    </citation>
    <scope>NUCLEOTIDE SEQUENCE</scope>
    <source>
        <strain evidence="11">237g6f4</strain>
        <tissue evidence="11">Blood</tissue>
    </source>
</reference>
<dbReference type="SMART" id="SM00202">
    <property type="entry name" value="SR"/>
    <property type="match status" value="2"/>
</dbReference>
<keyword evidence="4" id="KW-0677">Repeat</keyword>
<feature type="disulfide bond" evidence="9">
    <location>
        <begin position="269"/>
        <end position="279"/>
    </location>
</feature>
<dbReference type="SUPFAM" id="SSF53300">
    <property type="entry name" value="vWA-like"/>
    <property type="match status" value="1"/>
</dbReference>
<dbReference type="FunFam" id="3.10.250.10:FF:000009">
    <property type="entry name" value="WC1"/>
    <property type="match status" value="1"/>
</dbReference>
<evidence type="ECO:0000256" key="1">
    <source>
        <dbReference type="ARBA" id="ARBA00004167"/>
    </source>
</evidence>
<accession>A0AAV6YS30</accession>
<evidence type="ECO:0000256" key="7">
    <source>
        <dbReference type="ARBA" id="ARBA00023157"/>
    </source>
</evidence>
<evidence type="ECO:0000256" key="6">
    <source>
        <dbReference type="ARBA" id="ARBA00023136"/>
    </source>
</evidence>
<evidence type="ECO:0000256" key="3">
    <source>
        <dbReference type="ARBA" id="ARBA00022729"/>
    </source>
</evidence>
<proteinExistence type="predicted"/>
<dbReference type="InterPro" id="IPR036772">
    <property type="entry name" value="SRCR-like_dom_sf"/>
</dbReference>
<feature type="disulfide bond" evidence="9">
    <location>
        <begin position="377"/>
        <end position="387"/>
    </location>
</feature>
<evidence type="ECO:0000313" key="11">
    <source>
        <dbReference type="EMBL" id="KAG8536781.1"/>
    </source>
</evidence>